<dbReference type="Gramene" id="KFK25998">
    <property type="protein sequence ID" value="KFK25998"/>
    <property type="gene ID" value="AALP_AA8G189600"/>
</dbReference>
<protein>
    <submittedName>
        <fullName evidence="2">Uncharacterized protein</fullName>
    </submittedName>
</protein>
<organism evidence="2 3">
    <name type="scientific">Arabis alpina</name>
    <name type="common">Alpine rock-cress</name>
    <dbReference type="NCBI Taxonomy" id="50452"/>
    <lineage>
        <taxon>Eukaryota</taxon>
        <taxon>Viridiplantae</taxon>
        <taxon>Streptophyta</taxon>
        <taxon>Embryophyta</taxon>
        <taxon>Tracheophyta</taxon>
        <taxon>Spermatophyta</taxon>
        <taxon>Magnoliopsida</taxon>
        <taxon>eudicotyledons</taxon>
        <taxon>Gunneridae</taxon>
        <taxon>Pentapetalae</taxon>
        <taxon>rosids</taxon>
        <taxon>malvids</taxon>
        <taxon>Brassicales</taxon>
        <taxon>Brassicaceae</taxon>
        <taxon>Arabideae</taxon>
        <taxon>Arabis</taxon>
    </lineage>
</organism>
<evidence type="ECO:0000313" key="2">
    <source>
        <dbReference type="EMBL" id="KFK25998.1"/>
    </source>
</evidence>
<proteinExistence type="predicted"/>
<name>A0A087G7Z6_ARAAL</name>
<keyword evidence="3" id="KW-1185">Reference proteome</keyword>
<feature type="region of interest" description="Disordered" evidence="1">
    <location>
        <begin position="116"/>
        <end position="151"/>
    </location>
</feature>
<accession>A0A087G7Z6</accession>
<dbReference type="AlphaFoldDB" id="A0A087G7Z6"/>
<sequence length="151" mass="16284">MFSGGSTKAVRMIKEAKEKNVKGKQKKIVGNVEIGGESSSRDGTAISVTELCNMIEMMGDKLLLAIKRFEEKVDDISGKVADVYEEIGKSKTEVIDGIVGGVDQYCYHKGDGQKSRWKSNVNEDGARRVPPPACGGTHTQNKVGSGGYVSR</sequence>
<dbReference type="EMBL" id="CM002876">
    <property type="protein sequence ID" value="KFK25998.1"/>
    <property type="molecule type" value="Genomic_DNA"/>
</dbReference>
<evidence type="ECO:0000256" key="1">
    <source>
        <dbReference type="SAM" id="MobiDB-lite"/>
    </source>
</evidence>
<reference evidence="3" key="1">
    <citation type="journal article" date="2015" name="Nat. Plants">
        <title>Genome expansion of Arabis alpina linked with retrotransposition and reduced symmetric DNA methylation.</title>
        <authorList>
            <person name="Willing E.M."/>
            <person name="Rawat V."/>
            <person name="Mandakova T."/>
            <person name="Maumus F."/>
            <person name="James G.V."/>
            <person name="Nordstroem K.J."/>
            <person name="Becker C."/>
            <person name="Warthmann N."/>
            <person name="Chica C."/>
            <person name="Szarzynska B."/>
            <person name="Zytnicki M."/>
            <person name="Albani M.C."/>
            <person name="Kiefer C."/>
            <person name="Bergonzi S."/>
            <person name="Castaings L."/>
            <person name="Mateos J.L."/>
            <person name="Berns M.C."/>
            <person name="Bujdoso N."/>
            <person name="Piofczyk T."/>
            <person name="de Lorenzo L."/>
            <person name="Barrero-Sicilia C."/>
            <person name="Mateos I."/>
            <person name="Piednoel M."/>
            <person name="Hagmann J."/>
            <person name="Chen-Min-Tao R."/>
            <person name="Iglesias-Fernandez R."/>
            <person name="Schuster S.C."/>
            <person name="Alonso-Blanco C."/>
            <person name="Roudier F."/>
            <person name="Carbonero P."/>
            <person name="Paz-Ares J."/>
            <person name="Davis S.J."/>
            <person name="Pecinka A."/>
            <person name="Quesneville H."/>
            <person name="Colot V."/>
            <person name="Lysak M.A."/>
            <person name="Weigel D."/>
            <person name="Coupland G."/>
            <person name="Schneeberger K."/>
        </authorList>
    </citation>
    <scope>NUCLEOTIDE SEQUENCE [LARGE SCALE GENOMIC DNA]</scope>
    <source>
        <strain evidence="3">cv. Pajares</strain>
    </source>
</reference>
<evidence type="ECO:0000313" key="3">
    <source>
        <dbReference type="Proteomes" id="UP000029120"/>
    </source>
</evidence>
<dbReference type="Proteomes" id="UP000029120">
    <property type="component" value="Chromosome 8"/>
</dbReference>
<gene>
    <name evidence="2" type="ordered locus">AALP_Aa8g189600</name>
</gene>